<proteinExistence type="predicted"/>
<feature type="region of interest" description="Disordered" evidence="1">
    <location>
        <begin position="1"/>
        <end position="47"/>
    </location>
</feature>
<evidence type="ECO:0000313" key="3">
    <source>
        <dbReference type="Proteomes" id="UP000076503"/>
    </source>
</evidence>
<dbReference type="RefSeq" id="WP_063360032.1">
    <property type="nucleotide sequence ID" value="NZ_AUXZ01000013.1"/>
</dbReference>
<dbReference type="EMBL" id="AUXZ01000013">
    <property type="protein sequence ID" value="KZN55447.1"/>
    <property type="molecule type" value="Genomic_DNA"/>
</dbReference>
<comment type="caution">
    <text evidence="2">The sequence shown here is derived from an EMBL/GenBank/DDBJ whole genome shotgun (WGS) entry which is preliminary data.</text>
</comment>
<organism evidence="2 3">
    <name type="scientific">Pseudoalteromonas luteoviolacea H33</name>
    <dbReference type="NCBI Taxonomy" id="1365251"/>
    <lineage>
        <taxon>Bacteria</taxon>
        <taxon>Pseudomonadati</taxon>
        <taxon>Pseudomonadota</taxon>
        <taxon>Gammaproteobacteria</taxon>
        <taxon>Alteromonadales</taxon>
        <taxon>Pseudoalteromonadaceae</taxon>
        <taxon>Pseudoalteromonas</taxon>
    </lineage>
</organism>
<evidence type="ECO:0000313" key="2">
    <source>
        <dbReference type="EMBL" id="KZN55447.1"/>
    </source>
</evidence>
<dbReference type="PATRIC" id="fig|1365251.3.peg.246"/>
<feature type="compositionally biased region" description="Polar residues" evidence="1">
    <location>
        <begin position="1"/>
        <end position="44"/>
    </location>
</feature>
<name>A0A161YB21_9GAMM</name>
<dbReference type="AlphaFoldDB" id="A0A161YB21"/>
<accession>A0A161YB21</accession>
<dbReference type="OrthoDB" id="6289186at2"/>
<dbReference type="Proteomes" id="UP000076503">
    <property type="component" value="Unassembled WGS sequence"/>
</dbReference>
<reference evidence="2 3" key="1">
    <citation type="submission" date="2013-07" db="EMBL/GenBank/DDBJ databases">
        <title>Comparative Genomic and Metabolomic Analysis of Twelve Strains of Pseudoalteromonas luteoviolacea.</title>
        <authorList>
            <person name="Vynne N.G."/>
            <person name="Mansson M."/>
            <person name="Gram L."/>
        </authorList>
    </citation>
    <scope>NUCLEOTIDE SEQUENCE [LARGE SCALE GENOMIC DNA]</scope>
    <source>
        <strain evidence="2 3">H33</strain>
    </source>
</reference>
<sequence>MILNSNPYQVTNAASQYQQTQAVSNKESTQASTQTDKTEQSSNEPQRKLAWEGFREKVESDPSFAAEIAEAVTFIPNKMMINLNEAPPLNDVEAFTKWASKSDEFDKEAAVVTEQRIEIYNKMKNEGATDAEIFNRIMDFNRALPLDYQVKAGMLAVDTHA</sequence>
<gene>
    <name evidence="2" type="ORF">N476_06885</name>
</gene>
<protein>
    <submittedName>
        <fullName evidence="2">Uncharacterized protein</fullName>
    </submittedName>
</protein>
<evidence type="ECO:0000256" key="1">
    <source>
        <dbReference type="SAM" id="MobiDB-lite"/>
    </source>
</evidence>